<name>A0ABP2I5J2_AERVM</name>
<evidence type="ECO:0000313" key="1">
    <source>
        <dbReference type="EMBL" id="EFG49060.1"/>
    </source>
</evidence>
<evidence type="ECO:0000313" key="2">
    <source>
        <dbReference type="Proteomes" id="UP000003764"/>
    </source>
</evidence>
<sequence length="126" mass="14553">MNKTAYTELQAKQNQMIEKRNQKYIERGEHKKVDGNIDNFFTKKNKNTRIKHFQSNNFPLVITASNYDDYENFAQALGDSGVTENDLRHAHVKTLKKSVEDINGLSIVGLEIDEYYIHANQKGVPH</sequence>
<gene>
    <name evidence="1" type="ORF">HMPREF0061_1589</name>
</gene>
<accession>A0ABP2I5J2</accession>
<protein>
    <submittedName>
        <fullName evidence="1">Uncharacterized protein</fullName>
    </submittedName>
</protein>
<reference evidence="1 2" key="1">
    <citation type="submission" date="2010-04" db="EMBL/GenBank/DDBJ databases">
        <authorList>
            <person name="Muzny D."/>
            <person name="Qin X."/>
            <person name="Deng J."/>
            <person name="Jiang H."/>
            <person name="Liu Y."/>
            <person name="Qu J."/>
            <person name="Song X.-Z."/>
            <person name="Zhang L."/>
            <person name="Thornton R."/>
            <person name="Coyle M."/>
            <person name="Francisco L."/>
            <person name="Jackson L."/>
            <person name="Javaid M."/>
            <person name="Korchina V."/>
            <person name="Kovar C."/>
            <person name="Mata R."/>
            <person name="Mathew T."/>
            <person name="Ngo R."/>
            <person name="Nguyen L."/>
            <person name="Nguyen N."/>
            <person name="Okwuonu G."/>
            <person name="Ongeri F."/>
            <person name="Pham C."/>
            <person name="Simmons D."/>
            <person name="Wilczek-Boney K."/>
            <person name="Hale W."/>
            <person name="Jakkamsetti A."/>
            <person name="Pham P."/>
            <person name="Ruth R."/>
            <person name="San Lucas F."/>
            <person name="Warren J."/>
            <person name="Zhang J."/>
            <person name="Zhao Z."/>
            <person name="Zhou C."/>
            <person name="Zhu D."/>
            <person name="Lee S."/>
            <person name="Bess C."/>
            <person name="Blankenburg K."/>
            <person name="Forbes L."/>
            <person name="Fu Q."/>
            <person name="Gubbala S."/>
            <person name="Hirani K."/>
            <person name="Jayaseelan J.C."/>
            <person name="Lara F."/>
            <person name="Munidasa M."/>
            <person name="Palculict T."/>
            <person name="Patil S."/>
            <person name="Pu L.-L."/>
            <person name="Saada N."/>
            <person name="Tang L."/>
            <person name="Weissenberger G."/>
            <person name="Zhu Y."/>
            <person name="Hemphill L."/>
            <person name="Shang Y."/>
            <person name="Youmans B."/>
            <person name="Ayvaz T."/>
            <person name="Ross M."/>
            <person name="Santibanez J."/>
            <person name="Aqrawi P."/>
            <person name="Gross S."/>
            <person name="Joshi V."/>
            <person name="Fowler G."/>
            <person name="Nazareth L."/>
            <person name="Reid J."/>
            <person name="Worley K."/>
            <person name="Petrosino J."/>
            <person name="Highlander S."/>
            <person name="Gibbs R."/>
            <person name="Gibbs R."/>
        </authorList>
    </citation>
    <scope>NUCLEOTIDE SEQUENCE [LARGE SCALE GENOMIC DNA]</scope>
    <source>
        <strain evidence="1 2">ATCC 11563</strain>
    </source>
</reference>
<proteinExistence type="predicted"/>
<dbReference type="EMBL" id="ADNT01000099">
    <property type="protein sequence ID" value="EFG49060.1"/>
    <property type="molecule type" value="Genomic_DNA"/>
</dbReference>
<keyword evidence="2" id="KW-1185">Reference proteome</keyword>
<dbReference type="Proteomes" id="UP000003764">
    <property type="component" value="Unassembled WGS sequence"/>
</dbReference>
<organism evidence="1 2">
    <name type="scientific">Aerococcus viridans (strain ATCC 11563 / DSM 20340 / CCUG 4311 / JCM 20461 / NBRC 12219 / NCTC 8251 / M1)</name>
    <dbReference type="NCBI Taxonomy" id="655812"/>
    <lineage>
        <taxon>Bacteria</taxon>
        <taxon>Bacillati</taxon>
        <taxon>Bacillota</taxon>
        <taxon>Bacilli</taxon>
        <taxon>Lactobacillales</taxon>
        <taxon>Aerococcaceae</taxon>
        <taxon>Aerococcus</taxon>
    </lineage>
</organism>
<comment type="caution">
    <text evidence="1">The sequence shown here is derived from an EMBL/GenBank/DDBJ whole genome shotgun (WGS) entry which is preliminary data.</text>
</comment>